<dbReference type="Proteomes" id="UP000799764">
    <property type="component" value="Unassembled WGS sequence"/>
</dbReference>
<keyword evidence="3" id="KW-1185">Reference proteome</keyword>
<dbReference type="AlphaFoldDB" id="A0A9P4PEW0"/>
<feature type="region of interest" description="Disordered" evidence="1">
    <location>
        <begin position="1"/>
        <end position="30"/>
    </location>
</feature>
<sequence length="106" mass="11719">MARSVQRRASALRSLREKRGMASQSTEDPKKLRCDLSALEAFETVSAHNMTGELDYSLTLTLTRPRPIFPANTSCTLTPENTAGSYYVLGELVRLDVKEDQAGVDL</sequence>
<accession>A0A9P4PEW0</accession>
<dbReference type="PANTHER" id="PTHR34315">
    <property type="match status" value="1"/>
</dbReference>
<dbReference type="SUPFAM" id="SSF49482">
    <property type="entry name" value="Aromatic compound dioxygenase"/>
    <property type="match status" value="1"/>
</dbReference>
<reference evidence="2" key="1">
    <citation type="journal article" date="2020" name="Stud. Mycol.">
        <title>101 Dothideomycetes genomes: a test case for predicting lifestyles and emergence of pathogens.</title>
        <authorList>
            <person name="Haridas S."/>
            <person name="Albert R."/>
            <person name="Binder M."/>
            <person name="Bloem J."/>
            <person name="Labutti K."/>
            <person name="Salamov A."/>
            <person name="Andreopoulos B."/>
            <person name="Baker S."/>
            <person name="Barry K."/>
            <person name="Bills G."/>
            <person name="Bluhm B."/>
            <person name="Cannon C."/>
            <person name="Castanera R."/>
            <person name="Culley D."/>
            <person name="Daum C."/>
            <person name="Ezra D."/>
            <person name="Gonzalez J."/>
            <person name="Henrissat B."/>
            <person name="Kuo A."/>
            <person name="Liang C."/>
            <person name="Lipzen A."/>
            <person name="Lutzoni F."/>
            <person name="Magnuson J."/>
            <person name="Mondo S."/>
            <person name="Nolan M."/>
            <person name="Ohm R."/>
            <person name="Pangilinan J."/>
            <person name="Park H.-J."/>
            <person name="Ramirez L."/>
            <person name="Alfaro M."/>
            <person name="Sun H."/>
            <person name="Tritt A."/>
            <person name="Yoshinaga Y."/>
            <person name="Zwiers L.-H."/>
            <person name="Turgeon B."/>
            <person name="Goodwin S."/>
            <person name="Spatafora J."/>
            <person name="Crous P."/>
            <person name="Grigoriev I."/>
        </authorList>
    </citation>
    <scope>NUCLEOTIDE SEQUENCE</scope>
    <source>
        <strain evidence="2">CBS 690.94</strain>
    </source>
</reference>
<dbReference type="GO" id="GO:0016702">
    <property type="term" value="F:oxidoreductase activity, acting on single donors with incorporation of molecular oxygen, incorporation of two atoms of oxygen"/>
    <property type="evidence" value="ECO:0007669"/>
    <property type="project" value="InterPro"/>
</dbReference>
<protein>
    <submittedName>
        <fullName evidence="2">Uncharacterized protein</fullName>
    </submittedName>
</protein>
<dbReference type="GO" id="GO:0005506">
    <property type="term" value="F:iron ion binding"/>
    <property type="evidence" value="ECO:0007669"/>
    <property type="project" value="InterPro"/>
</dbReference>
<gene>
    <name evidence="2" type="ORF">P171DRAFT_78818</name>
</gene>
<proteinExistence type="predicted"/>
<dbReference type="EMBL" id="MU001505">
    <property type="protein sequence ID" value="KAF2441764.1"/>
    <property type="molecule type" value="Genomic_DNA"/>
</dbReference>
<name>A0A9P4PEW0_9PLEO</name>
<dbReference type="OrthoDB" id="121380at2759"/>
<comment type="caution">
    <text evidence="2">The sequence shown here is derived from an EMBL/GenBank/DDBJ whole genome shotgun (WGS) entry which is preliminary data.</text>
</comment>
<evidence type="ECO:0000313" key="3">
    <source>
        <dbReference type="Proteomes" id="UP000799764"/>
    </source>
</evidence>
<dbReference type="InterPro" id="IPR015889">
    <property type="entry name" value="Intradiol_dOase_core"/>
</dbReference>
<evidence type="ECO:0000313" key="2">
    <source>
        <dbReference type="EMBL" id="KAF2441764.1"/>
    </source>
</evidence>
<dbReference type="PANTHER" id="PTHR34315:SF1">
    <property type="entry name" value="INTRADIOL RING-CLEAVAGE DIOXYGENASES DOMAIN-CONTAINING PROTEIN-RELATED"/>
    <property type="match status" value="1"/>
</dbReference>
<organism evidence="2 3">
    <name type="scientific">Karstenula rhodostoma CBS 690.94</name>
    <dbReference type="NCBI Taxonomy" id="1392251"/>
    <lineage>
        <taxon>Eukaryota</taxon>
        <taxon>Fungi</taxon>
        <taxon>Dikarya</taxon>
        <taxon>Ascomycota</taxon>
        <taxon>Pezizomycotina</taxon>
        <taxon>Dothideomycetes</taxon>
        <taxon>Pleosporomycetidae</taxon>
        <taxon>Pleosporales</taxon>
        <taxon>Massarineae</taxon>
        <taxon>Didymosphaeriaceae</taxon>
        <taxon>Karstenula</taxon>
    </lineage>
</organism>
<evidence type="ECO:0000256" key="1">
    <source>
        <dbReference type="SAM" id="MobiDB-lite"/>
    </source>
</evidence>